<evidence type="ECO:0000313" key="2">
    <source>
        <dbReference type="Proteomes" id="UP001558632"/>
    </source>
</evidence>
<name>A0ABR3L181_TRISP</name>
<dbReference type="EMBL" id="JBEUSY010000095">
    <property type="protein sequence ID" value="KAL1245397.1"/>
    <property type="molecule type" value="Genomic_DNA"/>
</dbReference>
<reference evidence="1 2" key="1">
    <citation type="submission" date="2024-07" db="EMBL/GenBank/DDBJ databases">
        <title>Enhanced genomic and transcriptomic resources for Trichinella pseudospiralis and T. spiralis underpin the discovery of pronounced molecular differences between stages and species.</title>
        <authorList>
            <person name="Pasi K.K."/>
            <person name="La Rosa G."/>
            <person name="Gomez-Morales M.A."/>
            <person name="Tosini F."/>
            <person name="Sumanam S."/>
            <person name="Young N.D."/>
            <person name="Chang B.C."/>
            <person name="Robin G.B."/>
        </authorList>
    </citation>
    <scope>NUCLEOTIDE SEQUENCE [LARGE SCALE GENOMIC DNA]</scope>
    <source>
        <strain evidence="1">ISS534</strain>
    </source>
</reference>
<keyword evidence="2" id="KW-1185">Reference proteome</keyword>
<gene>
    <name evidence="1" type="ORF">TSPI_09948</name>
</gene>
<proteinExistence type="predicted"/>
<protein>
    <submittedName>
        <fullName evidence="1">Large ribosomal subunit protein</fullName>
    </submittedName>
</protein>
<comment type="caution">
    <text evidence="1">The sequence shown here is derived from an EMBL/GenBank/DDBJ whole genome shotgun (WGS) entry which is preliminary data.</text>
</comment>
<accession>A0ABR3L181</accession>
<dbReference type="Proteomes" id="UP001558632">
    <property type="component" value="Unassembled WGS sequence"/>
</dbReference>
<sequence length="97" mass="11018">MRIQIYNSKGVATLKGNRKNFKNPQLNIIFRRVASVWCWRCNRPSRVGSILEFGGILIRVGEQHLLIKLSVALINFDPMHTTTVRQHQACSGGETLL</sequence>
<organism evidence="1 2">
    <name type="scientific">Trichinella spiralis</name>
    <name type="common">Trichina worm</name>
    <dbReference type="NCBI Taxonomy" id="6334"/>
    <lineage>
        <taxon>Eukaryota</taxon>
        <taxon>Metazoa</taxon>
        <taxon>Ecdysozoa</taxon>
        <taxon>Nematoda</taxon>
        <taxon>Enoplea</taxon>
        <taxon>Dorylaimia</taxon>
        <taxon>Trichinellida</taxon>
        <taxon>Trichinellidae</taxon>
        <taxon>Trichinella</taxon>
    </lineage>
</organism>
<evidence type="ECO:0000313" key="1">
    <source>
        <dbReference type="EMBL" id="KAL1245397.1"/>
    </source>
</evidence>